<sequence>MSADTAPQTAIVTLHNCADEPIHVPGNVQAHGAMLVFDAGARLEAWSANVGTLLLMAPGMGMPLQAVGLPAPIAQMVQECLALCAGDAIPWMLAVHIGGREFDCVAHAHLGRVIVEFELRDVSLDEVGIFALKAHSALDRLKRQTTVTSLLQMATDQVREITGFDRVMGYRFAQDGSGDCPRPSAGGRLADGAAPGQRLARVRARTSRTGPACWRSVSIHLATAGSWPCARSRSPRSAGPANRRKFSGWGLWAGA</sequence>
<evidence type="ECO:0000313" key="3">
    <source>
        <dbReference type="Proteomes" id="UP000831532"/>
    </source>
</evidence>
<protein>
    <recommendedName>
        <fullName evidence="1">Phytochrome chromophore attachment site domain-containing protein</fullName>
    </recommendedName>
</protein>
<dbReference type="Proteomes" id="UP000831532">
    <property type="component" value="Chromosome"/>
</dbReference>
<accession>A0ABY4A6U1</accession>
<dbReference type="SUPFAM" id="SSF55781">
    <property type="entry name" value="GAF domain-like"/>
    <property type="match status" value="1"/>
</dbReference>
<gene>
    <name evidence="2" type="ORF">INH39_33100</name>
</gene>
<dbReference type="InterPro" id="IPR016132">
    <property type="entry name" value="Phyto_chromo_attachment"/>
</dbReference>
<organism evidence="2 3">
    <name type="scientific">Massilia violaceinigra</name>
    <dbReference type="NCBI Taxonomy" id="2045208"/>
    <lineage>
        <taxon>Bacteria</taxon>
        <taxon>Pseudomonadati</taxon>
        <taxon>Pseudomonadota</taxon>
        <taxon>Betaproteobacteria</taxon>
        <taxon>Burkholderiales</taxon>
        <taxon>Oxalobacteraceae</taxon>
        <taxon>Telluria group</taxon>
        <taxon>Massilia</taxon>
    </lineage>
</organism>
<dbReference type="Gene3D" id="3.30.450.20">
    <property type="entry name" value="PAS domain"/>
    <property type="match status" value="1"/>
</dbReference>
<dbReference type="Gene3D" id="3.30.450.40">
    <property type="match status" value="1"/>
</dbReference>
<feature type="domain" description="Phytochrome chromophore attachment site" evidence="1">
    <location>
        <begin position="146"/>
        <end position="179"/>
    </location>
</feature>
<keyword evidence="3" id="KW-1185">Reference proteome</keyword>
<proteinExistence type="predicted"/>
<dbReference type="SUPFAM" id="SSF55785">
    <property type="entry name" value="PYP-like sensor domain (PAS domain)"/>
    <property type="match status" value="1"/>
</dbReference>
<evidence type="ECO:0000313" key="2">
    <source>
        <dbReference type="EMBL" id="UOD30127.1"/>
    </source>
</evidence>
<dbReference type="EMBL" id="CP063361">
    <property type="protein sequence ID" value="UOD30127.1"/>
    <property type="molecule type" value="Genomic_DNA"/>
</dbReference>
<dbReference type="InterPro" id="IPR013654">
    <property type="entry name" value="PAS_2"/>
</dbReference>
<dbReference type="InterPro" id="IPR035965">
    <property type="entry name" value="PAS-like_dom_sf"/>
</dbReference>
<dbReference type="Pfam" id="PF08446">
    <property type="entry name" value="PAS_2"/>
    <property type="match status" value="1"/>
</dbReference>
<name>A0ABY4A6U1_9BURK</name>
<dbReference type="PROSITE" id="PS50046">
    <property type="entry name" value="PHYTOCHROME_2"/>
    <property type="match status" value="1"/>
</dbReference>
<evidence type="ECO:0000259" key="1">
    <source>
        <dbReference type="PROSITE" id="PS50046"/>
    </source>
</evidence>
<dbReference type="InterPro" id="IPR029016">
    <property type="entry name" value="GAF-like_dom_sf"/>
</dbReference>
<reference evidence="2 3" key="1">
    <citation type="submission" date="2020-10" db="EMBL/GenBank/DDBJ databases">
        <title>Genome analysis of Massilia species.</title>
        <authorList>
            <person name="Jung D.-H."/>
        </authorList>
    </citation>
    <scope>NUCLEOTIDE SEQUENCE [LARGE SCALE GENOMIC DNA]</scope>
    <source>
        <strain evidence="3">sipir</strain>
    </source>
</reference>